<gene>
    <name evidence="2" type="ORF">SK128_006900</name>
</gene>
<name>A0AAN8XDI5_HALRR</name>
<evidence type="ECO:0000313" key="3">
    <source>
        <dbReference type="Proteomes" id="UP001381693"/>
    </source>
</evidence>
<accession>A0AAN8XDI5</accession>
<proteinExistence type="predicted"/>
<keyword evidence="3" id="KW-1185">Reference proteome</keyword>
<dbReference type="Proteomes" id="UP001381693">
    <property type="component" value="Unassembled WGS sequence"/>
</dbReference>
<feature type="region of interest" description="Disordered" evidence="1">
    <location>
        <begin position="1"/>
        <end position="47"/>
    </location>
</feature>
<comment type="caution">
    <text evidence="2">The sequence shown here is derived from an EMBL/GenBank/DDBJ whole genome shotgun (WGS) entry which is preliminary data.</text>
</comment>
<reference evidence="2 3" key="1">
    <citation type="submission" date="2023-11" db="EMBL/GenBank/DDBJ databases">
        <title>Halocaridina rubra genome assembly.</title>
        <authorList>
            <person name="Smith C."/>
        </authorList>
    </citation>
    <scope>NUCLEOTIDE SEQUENCE [LARGE SCALE GENOMIC DNA]</scope>
    <source>
        <strain evidence="2">EP-1</strain>
        <tissue evidence="2">Whole</tissue>
    </source>
</reference>
<sequence length="115" mass="12668">MSSLPDVQVVADDEASQDIDTPPVGPSVPISTPSSWKSPSSATTPDEPQIQLLEKLSQQYQQKMAFQNRLVFTLLPQSTNVKQVTRFMAFLGSLCEMMAPAAWKSFMVKAHQLAL</sequence>
<evidence type="ECO:0000256" key="1">
    <source>
        <dbReference type="SAM" id="MobiDB-lite"/>
    </source>
</evidence>
<dbReference type="EMBL" id="JAXCGZ010003988">
    <property type="protein sequence ID" value="KAK7082515.1"/>
    <property type="molecule type" value="Genomic_DNA"/>
</dbReference>
<organism evidence="2 3">
    <name type="scientific">Halocaridina rubra</name>
    <name type="common">Hawaiian red shrimp</name>
    <dbReference type="NCBI Taxonomy" id="373956"/>
    <lineage>
        <taxon>Eukaryota</taxon>
        <taxon>Metazoa</taxon>
        <taxon>Ecdysozoa</taxon>
        <taxon>Arthropoda</taxon>
        <taxon>Crustacea</taxon>
        <taxon>Multicrustacea</taxon>
        <taxon>Malacostraca</taxon>
        <taxon>Eumalacostraca</taxon>
        <taxon>Eucarida</taxon>
        <taxon>Decapoda</taxon>
        <taxon>Pleocyemata</taxon>
        <taxon>Caridea</taxon>
        <taxon>Atyoidea</taxon>
        <taxon>Atyidae</taxon>
        <taxon>Halocaridina</taxon>
    </lineage>
</organism>
<feature type="compositionally biased region" description="Low complexity" evidence="1">
    <location>
        <begin position="31"/>
        <end position="45"/>
    </location>
</feature>
<evidence type="ECO:0000313" key="2">
    <source>
        <dbReference type="EMBL" id="KAK7082515.1"/>
    </source>
</evidence>
<dbReference type="AlphaFoldDB" id="A0AAN8XDI5"/>
<protein>
    <submittedName>
        <fullName evidence="2">Uncharacterized protein</fullName>
    </submittedName>
</protein>